<dbReference type="AlphaFoldDB" id="A0A0N4VPB8"/>
<evidence type="ECO:0000313" key="3">
    <source>
        <dbReference type="WBParaSite" id="EVEC_0001284601-mRNA-1"/>
    </source>
</evidence>
<evidence type="ECO:0000313" key="2">
    <source>
        <dbReference type="Proteomes" id="UP000274131"/>
    </source>
</evidence>
<dbReference type="Proteomes" id="UP000274131">
    <property type="component" value="Unassembled WGS sequence"/>
</dbReference>
<dbReference type="EMBL" id="UXUI01013238">
    <property type="protein sequence ID" value="VDD97263.1"/>
    <property type="molecule type" value="Genomic_DNA"/>
</dbReference>
<dbReference type="InterPro" id="IPR009522">
    <property type="entry name" value="Capsid_Phlebovir/Tenuivir"/>
</dbReference>
<keyword evidence="2" id="KW-1185">Reference proteome</keyword>
<organism evidence="3">
    <name type="scientific">Enterobius vermicularis</name>
    <name type="common">Human pinworm</name>
    <dbReference type="NCBI Taxonomy" id="51028"/>
    <lineage>
        <taxon>Eukaryota</taxon>
        <taxon>Metazoa</taxon>
        <taxon>Ecdysozoa</taxon>
        <taxon>Nematoda</taxon>
        <taxon>Chromadorea</taxon>
        <taxon>Rhabditida</taxon>
        <taxon>Spirurina</taxon>
        <taxon>Oxyuridomorpha</taxon>
        <taxon>Oxyuroidea</taxon>
        <taxon>Oxyuridae</taxon>
        <taxon>Enterobius</taxon>
    </lineage>
</organism>
<dbReference type="GO" id="GO:0003723">
    <property type="term" value="F:RNA binding"/>
    <property type="evidence" value="ECO:0007669"/>
    <property type="project" value="InterPro"/>
</dbReference>
<accession>A0A0N4VPB8</accession>
<gene>
    <name evidence="1" type="ORF">EVEC_LOCUS12014</name>
</gene>
<protein>
    <submittedName>
        <fullName evidence="3">Transposase</fullName>
    </submittedName>
</protein>
<reference evidence="1 2" key="2">
    <citation type="submission" date="2018-10" db="EMBL/GenBank/DDBJ databases">
        <authorList>
            <consortium name="Pathogen Informatics"/>
        </authorList>
    </citation>
    <scope>NUCLEOTIDE SEQUENCE [LARGE SCALE GENOMIC DNA]</scope>
</reference>
<dbReference type="WBParaSite" id="EVEC_0001284601-mRNA-1">
    <property type="protein sequence ID" value="EVEC_0001284601-mRNA-1"/>
    <property type="gene ID" value="EVEC_0001284601"/>
</dbReference>
<evidence type="ECO:0000313" key="1">
    <source>
        <dbReference type="EMBL" id="VDD97263.1"/>
    </source>
</evidence>
<dbReference type="Pfam" id="PF05733">
    <property type="entry name" value="Tenui_N"/>
    <property type="match status" value="1"/>
</dbReference>
<proteinExistence type="predicted"/>
<reference evidence="3" key="1">
    <citation type="submission" date="2017-02" db="UniProtKB">
        <authorList>
            <consortium name="WormBaseParasite"/>
        </authorList>
    </citation>
    <scope>IDENTIFICATION</scope>
</reference>
<name>A0A0N4VPB8_ENTVE</name>
<sequence length="110" mass="12551">MSGTLRKSVTPIKAKLLRLAKKNMAMRWVWAYSDYAGFDPLVIANTVFNSRDRFKGIMEDFMLTLIILMERGNNTAKIINRSSSELADVVRSSRDAYNIKDSTTKGTNRR</sequence>